<gene>
    <name evidence="1" type="ORF">RF11_07007</name>
</gene>
<dbReference type="EMBL" id="JWZT01003808">
    <property type="protein sequence ID" value="KII65490.1"/>
    <property type="molecule type" value="Genomic_DNA"/>
</dbReference>
<dbReference type="AlphaFoldDB" id="A0A0C2MM97"/>
<keyword evidence="2" id="KW-1185">Reference proteome</keyword>
<dbReference type="Proteomes" id="UP000031668">
    <property type="component" value="Unassembled WGS sequence"/>
</dbReference>
<sequence>MILCLDKYQADICTVDPPVNVFYDCQLTFTEDFDKPTHRKMKSEFESRVNAPSFSVLFTGTFDPHSYPRMFEIIKDCILSPVVIQNSENCSPVRIAAQVLGASKNTGSLLWQAFCHVKHAKHFLTEVLEAASSYRTGLVLVNAAQRIPDGVEVDYHLVNERREKLENLFIKYAKDHQQAKITNIKDSLEKIILPKYDTNDGFDQKIARAIKSQIRRLELNQEDLETHGSTSSEKEGNF</sequence>
<accession>A0A0C2MM97</accession>
<protein>
    <submittedName>
        <fullName evidence="1">Uncharacterized protein</fullName>
    </submittedName>
</protein>
<organism evidence="1 2">
    <name type="scientific">Thelohanellus kitauei</name>
    <name type="common">Myxosporean</name>
    <dbReference type="NCBI Taxonomy" id="669202"/>
    <lineage>
        <taxon>Eukaryota</taxon>
        <taxon>Metazoa</taxon>
        <taxon>Cnidaria</taxon>
        <taxon>Myxozoa</taxon>
        <taxon>Myxosporea</taxon>
        <taxon>Bivalvulida</taxon>
        <taxon>Platysporina</taxon>
        <taxon>Myxobolidae</taxon>
        <taxon>Thelohanellus</taxon>
    </lineage>
</organism>
<evidence type="ECO:0000313" key="2">
    <source>
        <dbReference type="Proteomes" id="UP000031668"/>
    </source>
</evidence>
<comment type="caution">
    <text evidence="1">The sequence shown here is derived from an EMBL/GenBank/DDBJ whole genome shotgun (WGS) entry which is preliminary data.</text>
</comment>
<proteinExistence type="predicted"/>
<evidence type="ECO:0000313" key="1">
    <source>
        <dbReference type="EMBL" id="KII65490.1"/>
    </source>
</evidence>
<name>A0A0C2MM97_THEKT</name>
<reference evidence="1 2" key="1">
    <citation type="journal article" date="2014" name="Genome Biol. Evol.">
        <title>The genome of the myxosporean Thelohanellus kitauei shows adaptations to nutrient acquisition within its fish host.</title>
        <authorList>
            <person name="Yang Y."/>
            <person name="Xiong J."/>
            <person name="Zhou Z."/>
            <person name="Huo F."/>
            <person name="Miao W."/>
            <person name="Ran C."/>
            <person name="Liu Y."/>
            <person name="Zhang J."/>
            <person name="Feng J."/>
            <person name="Wang M."/>
            <person name="Wang M."/>
            <person name="Wang L."/>
            <person name="Yao B."/>
        </authorList>
    </citation>
    <scope>NUCLEOTIDE SEQUENCE [LARGE SCALE GENOMIC DNA]</scope>
    <source>
        <strain evidence="1">Wuqing</strain>
    </source>
</reference>